<keyword evidence="6" id="KW-1185">Reference proteome</keyword>
<keyword evidence="3" id="KW-0012">Acyltransferase</keyword>
<comment type="caution">
    <text evidence="5">The sequence shown here is derived from an EMBL/GenBank/DDBJ whole genome shotgun (WGS) entry which is preliminary data.</text>
</comment>
<reference evidence="5 6" key="1">
    <citation type="submission" date="2018-06" db="EMBL/GenBank/DDBJ databases">
        <title>Genomic Encyclopedia of Type Strains, Phase IV (KMG-IV): sequencing the most valuable type-strain genomes for metagenomic binning, comparative biology and taxonomic classification.</title>
        <authorList>
            <person name="Goeker M."/>
        </authorList>
    </citation>
    <scope>NUCLEOTIDE SEQUENCE [LARGE SCALE GENOMIC DNA]</scope>
    <source>
        <strain evidence="5 6">DSM 45521</strain>
    </source>
</reference>
<dbReference type="PANTHER" id="PTHR18919:SF139">
    <property type="entry name" value="THIOLASE-LIKE PROTEIN TYPE 1 ADDITIONAL C-TERMINAL DOMAIN-CONTAINING PROTEIN"/>
    <property type="match status" value="1"/>
</dbReference>
<dbReference type="Gene3D" id="2.40.50.840">
    <property type="match status" value="1"/>
</dbReference>
<proteinExistence type="inferred from homology"/>
<accession>A0A318RLM8</accession>
<protein>
    <submittedName>
        <fullName evidence="5">Acetyl-CoA C-acetyltransferase</fullName>
    </submittedName>
</protein>
<evidence type="ECO:0000313" key="5">
    <source>
        <dbReference type="EMBL" id="PYE19223.1"/>
    </source>
</evidence>
<dbReference type="Gene3D" id="3.40.47.10">
    <property type="match status" value="1"/>
</dbReference>
<evidence type="ECO:0000259" key="4">
    <source>
        <dbReference type="Pfam" id="PF18313"/>
    </source>
</evidence>
<dbReference type="PANTHER" id="PTHR18919">
    <property type="entry name" value="ACETYL-COA C-ACYLTRANSFERASE"/>
    <property type="match status" value="1"/>
</dbReference>
<keyword evidence="2 5" id="KW-0808">Transferase</keyword>
<organism evidence="5 6">
    <name type="scientific">Williamsia limnetica</name>
    <dbReference type="NCBI Taxonomy" id="882452"/>
    <lineage>
        <taxon>Bacteria</taxon>
        <taxon>Bacillati</taxon>
        <taxon>Actinomycetota</taxon>
        <taxon>Actinomycetes</taxon>
        <taxon>Mycobacteriales</taxon>
        <taxon>Nocardiaceae</taxon>
        <taxon>Williamsia</taxon>
    </lineage>
</organism>
<dbReference type="AlphaFoldDB" id="A0A318RLM8"/>
<gene>
    <name evidence="5" type="ORF">DFR67_103134</name>
</gene>
<feature type="domain" description="Thiolase-like protein type 1 additional C-terminal" evidence="4">
    <location>
        <begin position="428"/>
        <end position="502"/>
    </location>
</feature>
<dbReference type="GO" id="GO:0016746">
    <property type="term" value="F:acyltransferase activity"/>
    <property type="evidence" value="ECO:0007669"/>
    <property type="project" value="UniProtKB-KW"/>
</dbReference>
<dbReference type="RefSeq" id="WP_110468461.1">
    <property type="nucleotide sequence ID" value="NZ_QJSP01000003.1"/>
</dbReference>
<name>A0A318RLM8_WILLI</name>
<dbReference type="EMBL" id="QJSP01000003">
    <property type="protein sequence ID" value="PYE19223.1"/>
    <property type="molecule type" value="Genomic_DNA"/>
</dbReference>
<dbReference type="Proteomes" id="UP000247591">
    <property type="component" value="Unassembled WGS sequence"/>
</dbReference>
<comment type="similarity">
    <text evidence="1">Belongs to the thiolase-like superfamily. Thiolase family.</text>
</comment>
<evidence type="ECO:0000256" key="1">
    <source>
        <dbReference type="ARBA" id="ARBA00010982"/>
    </source>
</evidence>
<dbReference type="InterPro" id="IPR016039">
    <property type="entry name" value="Thiolase-like"/>
</dbReference>
<sequence>MPGTFTSGLHSSVARSTPVIVGVGQWTRRPDKDVMPSEPAAMMAESLRRAADDTGGDPNRILREATGLWTVETASWQYRNAPSAVSEALGIAPPRHLVTSTTGGEQPQALVNRAALAIAAGDHDIVLIAGGEAFRSIRSAGTAGIELPWTEQSSSVRVAETHPDPRPEASHPCELAAGAVLPTDYYPLFENALRGASGRTIAEHQSTLGALWHNFSSVAQSNPHAWNAIDANARQIATVGADNRMISFPYTKLLNSNIWVDMAAAIVVCSVDKARSLGIPADRWVFPLASAESHDHWFVTERDQLHRSDAIGLNGREALASASIDIDDVSYIDLYSCFPSAVQIAANALGLPVLDPDRPLTVTGGLTFGGGPGNNYGTHSLATMTETLRKDPGAMGLMTSTGMFLTKHAVALYSTTPPREQFRVTSPQQAVDACPRRVPAENHSGTVHLETYTVRHDQRGLPERAIIVGLTADGARTWSRSSDQDLMAALETEDLLGSSVRLSHGRVTEISDQVEETISMSRKGLR</sequence>
<dbReference type="OrthoDB" id="4470569at2"/>
<evidence type="ECO:0000256" key="2">
    <source>
        <dbReference type="ARBA" id="ARBA00022679"/>
    </source>
</evidence>
<evidence type="ECO:0000313" key="6">
    <source>
        <dbReference type="Proteomes" id="UP000247591"/>
    </source>
</evidence>
<dbReference type="SUPFAM" id="SSF53901">
    <property type="entry name" value="Thiolase-like"/>
    <property type="match status" value="1"/>
</dbReference>
<dbReference type="Pfam" id="PF18313">
    <property type="entry name" value="TLP1_add_C"/>
    <property type="match status" value="1"/>
</dbReference>
<dbReference type="InterPro" id="IPR040771">
    <property type="entry name" value="TLP1_add_C"/>
</dbReference>
<evidence type="ECO:0000256" key="3">
    <source>
        <dbReference type="ARBA" id="ARBA00023315"/>
    </source>
</evidence>